<accession>W2CVX7</accession>
<comment type="caution">
    <text evidence="1">The sequence shown here is derived from an EMBL/GenBank/DDBJ whole genome shotgun (WGS) entry which is preliminary data.</text>
</comment>
<protein>
    <submittedName>
        <fullName evidence="1">Uncharacterized protein</fullName>
    </submittedName>
</protein>
<proteinExistence type="predicted"/>
<reference evidence="1 2" key="1">
    <citation type="submission" date="2013-11" db="EMBL/GenBank/DDBJ databases">
        <title>Single cell genomics of uncultured Tannerella BU063 (oral taxon 286).</title>
        <authorList>
            <person name="Beall C.J."/>
            <person name="Campbell A.G."/>
            <person name="Griffen A.L."/>
            <person name="Podar M."/>
            <person name="Leys E.J."/>
        </authorList>
    </citation>
    <scope>NUCLEOTIDE SEQUENCE [LARGE SCALE GENOMIC DNA]</scope>
    <source>
        <strain evidence="1">Cell 8/11</strain>
    </source>
</reference>
<organism evidence="1 2">
    <name type="scientific">Tannerella sp. oral taxon BU063 isolate Cell 8/11</name>
    <dbReference type="NCBI Taxonomy" id="1411915"/>
    <lineage>
        <taxon>Bacteria</taxon>
        <taxon>Pseudomonadati</taxon>
        <taxon>Bacteroidota</taxon>
        <taxon>Bacteroidia</taxon>
        <taxon>Bacteroidales</taxon>
        <taxon>Tannerellaceae</taxon>
        <taxon>Tannerella</taxon>
    </lineage>
</organism>
<gene>
    <name evidence="1" type="ORF">T235_15900</name>
</gene>
<dbReference type="EMBL" id="AYYF01001574">
    <property type="protein sequence ID" value="ETK11344.1"/>
    <property type="molecule type" value="Genomic_DNA"/>
</dbReference>
<dbReference type="Proteomes" id="UP000034980">
    <property type="component" value="Unassembled WGS sequence"/>
</dbReference>
<dbReference type="AlphaFoldDB" id="W2CVX7"/>
<dbReference type="PATRIC" id="fig|1411915.3.peg.1901"/>
<name>W2CVX7_9BACT</name>
<evidence type="ECO:0000313" key="2">
    <source>
        <dbReference type="Proteomes" id="UP000034980"/>
    </source>
</evidence>
<evidence type="ECO:0000313" key="1">
    <source>
        <dbReference type="EMBL" id="ETK11344.1"/>
    </source>
</evidence>
<sequence>MYPINFPGLGRGLDFLLPSFLVLIQEKKVGAWGQSPRFLYHKINISRKRDAFSDYMIVISGK</sequence>